<evidence type="ECO:0000256" key="1">
    <source>
        <dbReference type="ARBA" id="ARBA00004141"/>
    </source>
</evidence>
<dbReference type="CDD" id="cd17328">
    <property type="entry name" value="MFS_spinster_like"/>
    <property type="match status" value="1"/>
</dbReference>
<dbReference type="Gene3D" id="1.20.1250.20">
    <property type="entry name" value="MFS general substrate transporter like domains"/>
    <property type="match status" value="2"/>
</dbReference>
<feature type="transmembrane region" description="Helical" evidence="6">
    <location>
        <begin position="98"/>
        <end position="121"/>
    </location>
</feature>
<dbReference type="AlphaFoldDB" id="A0A316IHK4"/>
<evidence type="ECO:0000313" key="8">
    <source>
        <dbReference type="EMBL" id="PWK91924.1"/>
    </source>
</evidence>
<keyword evidence="5 6" id="KW-0472">Membrane</keyword>
<comment type="subcellular location">
    <subcellularLocation>
        <location evidence="1">Membrane</location>
        <topology evidence="1">Multi-pass membrane protein</topology>
    </subcellularLocation>
</comment>
<feature type="transmembrane region" description="Helical" evidence="6">
    <location>
        <begin position="155"/>
        <end position="176"/>
    </location>
</feature>
<dbReference type="PANTHER" id="PTHR23505">
    <property type="entry name" value="SPINSTER"/>
    <property type="match status" value="1"/>
</dbReference>
<reference evidence="8 9" key="1">
    <citation type="submission" date="2018-05" db="EMBL/GenBank/DDBJ databases">
        <title>Genomic Encyclopedia of Type Strains, Phase IV (KMG-IV): sequencing the most valuable type-strain genomes for metagenomic binning, comparative biology and taxonomic classification.</title>
        <authorList>
            <person name="Goeker M."/>
        </authorList>
    </citation>
    <scope>NUCLEOTIDE SEQUENCE [LARGE SCALE GENOMIC DNA]</scope>
    <source>
        <strain evidence="8 9">DSM 14263</strain>
    </source>
</reference>
<gene>
    <name evidence="8" type="ORF">C7456_10343</name>
</gene>
<feature type="transmembrane region" description="Helical" evidence="6">
    <location>
        <begin position="307"/>
        <end position="326"/>
    </location>
</feature>
<dbReference type="PROSITE" id="PS50850">
    <property type="entry name" value="MFS"/>
    <property type="match status" value="1"/>
</dbReference>
<comment type="caution">
    <text evidence="8">The sequence shown here is derived from an EMBL/GenBank/DDBJ whole genome shotgun (WGS) entry which is preliminary data.</text>
</comment>
<keyword evidence="2" id="KW-0813">Transport</keyword>
<feature type="transmembrane region" description="Helical" evidence="6">
    <location>
        <begin position="61"/>
        <end position="86"/>
    </location>
</feature>
<proteinExistence type="predicted"/>
<protein>
    <submittedName>
        <fullName evidence="8">Putative MFS family arabinose efflux permease</fullName>
    </submittedName>
</protein>
<evidence type="ECO:0000313" key="9">
    <source>
        <dbReference type="Proteomes" id="UP000245812"/>
    </source>
</evidence>
<dbReference type="OrthoDB" id="9771451at2"/>
<dbReference type="GO" id="GO:0016020">
    <property type="term" value="C:membrane"/>
    <property type="evidence" value="ECO:0007669"/>
    <property type="project" value="UniProtKB-SubCell"/>
</dbReference>
<dbReference type="PANTHER" id="PTHR23505:SF79">
    <property type="entry name" value="PROTEIN SPINSTER"/>
    <property type="match status" value="1"/>
</dbReference>
<dbReference type="InterPro" id="IPR044770">
    <property type="entry name" value="MFS_spinster-like"/>
</dbReference>
<dbReference type="Proteomes" id="UP000245812">
    <property type="component" value="Unassembled WGS sequence"/>
</dbReference>
<organism evidence="8 9">
    <name type="scientific">Fulvimonas soli</name>
    <dbReference type="NCBI Taxonomy" id="155197"/>
    <lineage>
        <taxon>Bacteria</taxon>
        <taxon>Pseudomonadati</taxon>
        <taxon>Pseudomonadota</taxon>
        <taxon>Gammaproteobacteria</taxon>
        <taxon>Lysobacterales</taxon>
        <taxon>Rhodanobacteraceae</taxon>
        <taxon>Fulvimonas</taxon>
    </lineage>
</organism>
<dbReference type="GO" id="GO:0022857">
    <property type="term" value="F:transmembrane transporter activity"/>
    <property type="evidence" value="ECO:0007669"/>
    <property type="project" value="InterPro"/>
</dbReference>
<accession>A0A316IHK4</accession>
<evidence type="ECO:0000256" key="3">
    <source>
        <dbReference type="ARBA" id="ARBA00022692"/>
    </source>
</evidence>
<keyword evidence="4 6" id="KW-1133">Transmembrane helix</keyword>
<dbReference type="RefSeq" id="WP_109722516.1">
    <property type="nucleotide sequence ID" value="NZ_MSZV01000069.1"/>
</dbReference>
<evidence type="ECO:0000256" key="5">
    <source>
        <dbReference type="ARBA" id="ARBA00023136"/>
    </source>
</evidence>
<keyword evidence="3 6" id="KW-0812">Transmembrane</keyword>
<feature type="transmembrane region" description="Helical" evidence="6">
    <location>
        <begin position="332"/>
        <end position="353"/>
    </location>
</feature>
<dbReference type="InterPro" id="IPR036259">
    <property type="entry name" value="MFS_trans_sf"/>
</dbReference>
<feature type="transmembrane region" description="Helical" evidence="6">
    <location>
        <begin position="274"/>
        <end position="295"/>
    </location>
</feature>
<feature type="transmembrane region" description="Helical" evidence="6">
    <location>
        <begin position="236"/>
        <end position="262"/>
    </location>
</feature>
<evidence type="ECO:0000256" key="2">
    <source>
        <dbReference type="ARBA" id="ARBA00022448"/>
    </source>
</evidence>
<dbReference type="Pfam" id="PF07690">
    <property type="entry name" value="MFS_1"/>
    <property type="match status" value="1"/>
</dbReference>
<evidence type="ECO:0000259" key="7">
    <source>
        <dbReference type="PROSITE" id="PS50850"/>
    </source>
</evidence>
<evidence type="ECO:0000256" key="4">
    <source>
        <dbReference type="ARBA" id="ARBA00022989"/>
    </source>
</evidence>
<dbReference type="EMBL" id="QGHC01000003">
    <property type="protein sequence ID" value="PWK91924.1"/>
    <property type="molecule type" value="Genomic_DNA"/>
</dbReference>
<dbReference type="SUPFAM" id="SSF103473">
    <property type="entry name" value="MFS general substrate transporter"/>
    <property type="match status" value="1"/>
</dbReference>
<feature type="transmembrane region" description="Helical" evidence="6">
    <location>
        <begin position="402"/>
        <end position="421"/>
    </location>
</feature>
<dbReference type="InterPro" id="IPR011701">
    <property type="entry name" value="MFS"/>
</dbReference>
<feature type="transmembrane region" description="Helical" evidence="6">
    <location>
        <begin position="365"/>
        <end position="382"/>
    </location>
</feature>
<feature type="domain" description="Major facilitator superfamily (MFS) profile" evidence="7">
    <location>
        <begin position="27"/>
        <end position="426"/>
    </location>
</feature>
<name>A0A316IHK4_9GAMM</name>
<keyword evidence="9" id="KW-1185">Reference proteome</keyword>
<dbReference type="InterPro" id="IPR020846">
    <property type="entry name" value="MFS_dom"/>
</dbReference>
<sequence length="436" mass="45824">MNTQLASAAEATALPERRAGLRASWYALLILTLINSCHYLDRTVVSIVIEPIRREFSLTDGQLGMLTGLVYGLTFALAGIPLGFLVDRVDRRKLLSGLVLVWSGFTALAGLASSFASLLLARMGVGAAEAGGSPTSMSLISDLFPARLRSTAMGAFFLSMALGGAASAFIGSYVAAHHGWRAAFLIAGIPGAICALLLLATVKEPARGRMDAIAKLPEITPSIGETLRFIAGQKALLHLLVAMPLAVMAISAISAWLVAFFMRSHGLSLAQASQLAGINFGIFAALGSLLGGAISDRFGRQIARRRITFAAIVCLLGIPLTLGAVLIGNTALAAACWFGLSVCAFATIPPTFGSAVSLVKPRMRGVTLAIIQVIVNLIGYGAAPYLTGVLSDWYGGPQSLRYALVTVIGITLLWAMAHYLLSARTFERDTARAAQF</sequence>
<feature type="transmembrane region" description="Helical" evidence="6">
    <location>
        <begin position="182"/>
        <end position="202"/>
    </location>
</feature>
<evidence type="ECO:0000256" key="6">
    <source>
        <dbReference type="SAM" id="Phobius"/>
    </source>
</evidence>